<dbReference type="Gene3D" id="1.20.1050.10">
    <property type="match status" value="1"/>
</dbReference>
<sequence length="146" mass="16896">MLPRSLKARTEVLEWVMWQMAGLGPMLGQNHHFNVYAPEQVPYAIRRYNEEASRLYAVLDLRLAKREFICEDYSISDIACYPWIARHERHQIDLEDFPNVKRWFDAIGERPAVVAAYRQAKMVNVGAPVTEGSRSVLFGQTAETVR</sequence>
<dbReference type="PANTHER" id="PTHR44051:SF19">
    <property type="entry name" value="DISULFIDE-BOND OXIDOREDUCTASE YFCG"/>
    <property type="match status" value="1"/>
</dbReference>
<dbReference type="InterPro" id="IPR004046">
    <property type="entry name" value="GST_C"/>
</dbReference>
<protein>
    <recommendedName>
        <fullName evidence="1">GST C-terminal domain-containing protein</fullName>
    </recommendedName>
</protein>
<feature type="domain" description="GST C-terminal" evidence="1">
    <location>
        <begin position="5"/>
        <end position="132"/>
    </location>
</feature>
<feature type="non-terminal residue" evidence="2">
    <location>
        <position position="146"/>
    </location>
</feature>
<organism evidence="2">
    <name type="scientific">marine metagenome</name>
    <dbReference type="NCBI Taxonomy" id="408172"/>
    <lineage>
        <taxon>unclassified sequences</taxon>
        <taxon>metagenomes</taxon>
        <taxon>ecological metagenomes</taxon>
    </lineage>
</organism>
<name>A0A382JKZ1_9ZZZZ</name>
<gene>
    <name evidence="2" type="ORF">METZ01_LOCUS264717</name>
</gene>
<dbReference type="AlphaFoldDB" id="A0A382JKZ1"/>
<evidence type="ECO:0000313" key="2">
    <source>
        <dbReference type="EMBL" id="SVC11863.1"/>
    </source>
</evidence>
<dbReference type="PROSITE" id="PS50405">
    <property type="entry name" value="GST_CTER"/>
    <property type="match status" value="1"/>
</dbReference>
<dbReference type="EMBL" id="UINC01074554">
    <property type="protein sequence ID" value="SVC11863.1"/>
    <property type="molecule type" value="Genomic_DNA"/>
</dbReference>
<dbReference type="InterPro" id="IPR010987">
    <property type="entry name" value="Glutathione-S-Trfase_C-like"/>
</dbReference>
<reference evidence="2" key="1">
    <citation type="submission" date="2018-05" db="EMBL/GenBank/DDBJ databases">
        <authorList>
            <person name="Lanie J.A."/>
            <person name="Ng W.-L."/>
            <person name="Kazmierczak K.M."/>
            <person name="Andrzejewski T.M."/>
            <person name="Davidsen T.M."/>
            <person name="Wayne K.J."/>
            <person name="Tettelin H."/>
            <person name="Glass J.I."/>
            <person name="Rusch D."/>
            <person name="Podicherti R."/>
            <person name="Tsui H.-C.T."/>
            <person name="Winkler M.E."/>
        </authorList>
    </citation>
    <scope>NUCLEOTIDE SEQUENCE</scope>
</reference>
<accession>A0A382JKZ1</accession>
<dbReference type="CDD" id="cd10291">
    <property type="entry name" value="GST_C_YfcG_like"/>
    <property type="match status" value="1"/>
</dbReference>
<dbReference type="InterPro" id="IPR036282">
    <property type="entry name" value="Glutathione-S-Trfase_C_sf"/>
</dbReference>
<dbReference type="SUPFAM" id="SSF47616">
    <property type="entry name" value="GST C-terminal domain-like"/>
    <property type="match status" value="1"/>
</dbReference>
<proteinExistence type="predicted"/>
<dbReference type="PANTHER" id="PTHR44051">
    <property type="entry name" value="GLUTATHIONE S-TRANSFERASE-RELATED"/>
    <property type="match status" value="1"/>
</dbReference>
<dbReference type="Pfam" id="PF00043">
    <property type="entry name" value="GST_C"/>
    <property type="match status" value="1"/>
</dbReference>
<evidence type="ECO:0000259" key="1">
    <source>
        <dbReference type="PROSITE" id="PS50405"/>
    </source>
</evidence>